<protein>
    <submittedName>
        <fullName evidence="1">Mycolic acid cyclopropane synthetase</fullName>
    </submittedName>
</protein>
<accession>A0A1H0NS28</accession>
<dbReference type="RefSeq" id="WP_245678793.1">
    <property type="nucleotide sequence ID" value="NZ_FNIV01000018.1"/>
</dbReference>
<dbReference type="STRING" id="419597.SAMN04487957_11812"/>
<dbReference type="AlphaFoldDB" id="A0A1H0NS28"/>
<sequence length="87" mass="10422">MKRAAPADGRLALDTTWVDPDHHRTLMTWLANVDAYWPEIAHRYSERTRRMFRYYLAVCAGAFRARHLQLWQVAFSRDRAQRYDAPR</sequence>
<dbReference type="Proteomes" id="UP000199075">
    <property type="component" value="Unassembled WGS sequence"/>
</dbReference>
<dbReference type="EMBL" id="FNIV01000018">
    <property type="protein sequence ID" value="SDO95453.1"/>
    <property type="molecule type" value="Genomic_DNA"/>
</dbReference>
<gene>
    <name evidence="1" type="ORF">SAMN04487957_11812</name>
</gene>
<evidence type="ECO:0000313" key="2">
    <source>
        <dbReference type="Proteomes" id="UP000199075"/>
    </source>
</evidence>
<dbReference type="InterPro" id="IPR029063">
    <property type="entry name" value="SAM-dependent_MTases_sf"/>
</dbReference>
<evidence type="ECO:0000313" key="1">
    <source>
        <dbReference type="EMBL" id="SDO95453.1"/>
    </source>
</evidence>
<dbReference type="SUPFAM" id="SSF53335">
    <property type="entry name" value="S-adenosyl-L-methionine-dependent methyltransferases"/>
    <property type="match status" value="1"/>
</dbReference>
<organism evidence="1 2">
    <name type="scientific">Halomonas shengliensis</name>
    <dbReference type="NCBI Taxonomy" id="419597"/>
    <lineage>
        <taxon>Bacteria</taxon>
        <taxon>Pseudomonadati</taxon>
        <taxon>Pseudomonadota</taxon>
        <taxon>Gammaproteobacteria</taxon>
        <taxon>Oceanospirillales</taxon>
        <taxon>Halomonadaceae</taxon>
        <taxon>Halomonas</taxon>
    </lineage>
</organism>
<proteinExistence type="predicted"/>
<dbReference type="Pfam" id="PF02353">
    <property type="entry name" value="CMAS"/>
    <property type="match status" value="1"/>
</dbReference>
<name>A0A1H0NS28_9GAMM</name>
<keyword evidence="2" id="KW-1185">Reference proteome</keyword>
<reference evidence="2" key="1">
    <citation type="submission" date="2016-10" db="EMBL/GenBank/DDBJ databases">
        <authorList>
            <person name="Varghese N."/>
            <person name="Submissions S."/>
        </authorList>
    </citation>
    <scope>NUCLEOTIDE SEQUENCE [LARGE SCALE GENOMIC DNA]</scope>
    <source>
        <strain evidence="2">CGMCC 1.6444</strain>
    </source>
</reference>
<dbReference type="Gene3D" id="3.40.50.150">
    <property type="entry name" value="Vaccinia Virus protein VP39"/>
    <property type="match status" value="1"/>
</dbReference>